<sequence>MKVVHGRRLDSSNSFMNAVLPSNSTFFAFDGANSDLARQLYLRAKVAGDAATPFSNFSIPSAVEYRLKQLRLDWSRLLGIAQRALLWDSGFAVSPTNEAVQIWPLHDVSLVELRYVGCQEHACIQPDSTPSYTSQLCTGDQILKAARCVVQDFSDTSDAHTSIWVTRGKSDAIPTPRVRKHAWTSHFDNNSYGVFAVHMIDQIYEPAWNECARADQNGGFGSLVLPCRTTANISLEIKTGMQQVQGSPWVSRWLAEDFGTTSGATNDSKLVSPAAVAAGICVLVGVVGLALFVNKKQYKKNDREAVVPTPKVHNGSSNAGPNNDTTSPEQLTDVPTEDTDTERVIESCPRVNTPARQMESECASDSNVVVETLFNSVSLIGRRIPYDSLTFERSLSTRGAREVWLGTYRGQQVVIKKLLETDSPTSNDPDQFVKEIELSASLTHPNIVSVFGVAWNNSNSLVMVVEYYPTGNLQAYLAKNTASLLAKDVLRIAIGIGLAVEYLHSRSPPLLHRGIRSRNVLLTKTLKAKLVGFGLSRSPQEHLEAGATKTEVVEGKRYSEQADIYSFGAVLSALDRGMAINEAPTTGEKNRFQIWANAMSRILRPSFSDECRQRIRQISAACCQIDPVQRPTAPQVVKMLKGIV</sequence>
<keyword evidence="2" id="KW-0472">Membrane</keyword>
<keyword evidence="2" id="KW-0812">Transmembrane</keyword>
<evidence type="ECO:0000313" key="4">
    <source>
        <dbReference type="EMBL" id="EGZ11236.1"/>
    </source>
</evidence>
<dbReference type="InterPro" id="IPR000719">
    <property type="entry name" value="Prot_kinase_dom"/>
</dbReference>
<dbReference type="SUPFAM" id="SSF56112">
    <property type="entry name" value="Protein kinase-like (PK-like)"/>
    <property type="match status" value="1"/>
</dbReference>
<keyword evidence="2" id="KW-1133">Transmembrane helix</keyword>
<dbReference type="Gene3D" id="3.30.200.20">
    <property type="entry name" value="Phosphorylase Kinase, domain 1"/>
    <property type="match status" value="1"/>
</dbReference>
<dbReference type="SMR" id="G4ZZT9"/>
<dbReference type="Gene3D" id="1.10.510.10">
    <property type="entry name" value="Transferase(Phosphotransferase) domain 1"/>
    <property type="match status" value="1"/>
</dbReference>
<dbReference type="PANTHER" id="PTHR44329:SF214">
    <property type="entry name" value="PROTEIN KINASE DOMAIN-CONTAINING PROTEIN"/>
    <property type="match status" value="1"/>
</dbReference>
<dbReference type="InterPro" id="IPR001245">
    <property type="entry name" value="Ser-Thr/Tyr_kinase_cat_dom"/>
</dbReference>
<dbReference type="STRING" id="1094619.G4ZZT9"/>
<dbReference type="GO" id="GO:0005524">
    <property type="term" value="F:ATP binding"/>
    <property type="evidence" value="ECO:0007669"/>
    <property type="project" value="InterPro"/>
</dbReference>
<dbReference type="Proteomes" id="UP000002640">
    <property type="component" value="Unassembled WGS sequence"/>
</dbReference>
<protein>
    <recommendedName>
        <fullName evidence="3">Protein kinase domain-containing protein</fullName>
    </recommendedName>
</protein>
<dbReference type="KEGG" id="psoj:PHYSODRAFT_519978"/>
<proteinExistence type="predicted"/>
<feature type="region of interest" description="Disordered" evidence="1">
    <location>
        <begin position="303"/>
        <end position="343"/>
    </location>
</feature>
<evidence type="ECO:0000313" key="5">
    <source>
        <dbReference type="Proteomes" id="UP000002640"/>
    </source>
</evidence>
<dbReference type="EMBL" id="JH159158">
    <property type="protein sequence ID" value="EGZ11236.1"/>
    <property type="molecule type" value="Genomic_DNA"/>
</dbReference>
<gene>
    <name evidence="4" type="ORF">PHYSODRAFT_519978</name>
</gene>
<feature type="domain" description="Protein kinase" evidence="3">
    <location>
        <begin position="389"/>
        <end position="644"/>
    </location>
</feature>
<dbReference type="GO" id="GO:0004674">
    <property type="term" value="F:protein serine/threonine kinase activity"/>
    <property type="evidence" value="ECO:0007669"/>
    <property type="project" value="TreeGrafter"/>
</dbReference>
<organism evidence="4 5">
    <name type="scientific">Phytophthora sojae (strain P6497)</name>
    <name type="common">Soybean stem and root rot agent</name>
    <name type="synonym">Phytophthora megasperma f. sp. glycines</name>
    <dbReference type="NCBI Taxonomy" id="1094619"/>
    <lineage>
        <taxon>Eukaryota</taxon>
        <taxon>Sar</taxon>
        <taxon>Stramenopiles</taxon>
        <taxon>Oomycota</taxon>
        <taxon>Peronosporomycetes</taxon>
        <taxon>Peronosporales</taxon>
        <taxon>Peronosporaceae</taxon>
        <taxon>Phytophthora</taxon>
    </lineage>
</organism>
<dbReference type="GeneID" id="20660238"/>
<dbReference type="InterPro" id="IPR011009">
    <property type="entry name" value="Kinase-like_dom_sf"/>
</dbReference>
<name>G4ZZT9_PHYSP</name>
<keyword evidence="5" id="KW-1185">Reference proteome</keyword>
<accession>G4ZZT9</accession>
<dbReference type="AlphaFoldDB" id="G4ZZT9"/>
<evidence type="ECO:0000256" key="2">
    <source>
        <dbReference type="SAM" id="Phobius"/>
    </source>
</evidence>
<feature type="compositionally biased region" description="Polar residues" evidence="1">
    <location>
        <begin position="314"/>
        <end position="330"/>
    </location>
</feature>
<dbReference type="RefSeq" id="XP_009533981.1">
    <property type="nucleotide sequence ID" value="XM_009535686.1"/>
</dbReference>
<feature type="transmembrane region" description="Helical" evidence="2">
    <location>
        <begin position="270"/>
        <end position="293"/>
    </location>
</feature>
<evidence type="ECO:0000256" key="1">
    <source>
        <dbReference type="SAM" id="MobiDB-lite"/>
    </source>
</evidence>
<dbReference type="InParanoid" id="G4ZZT9"/>
<dbReference type="Pfam" id="PF07714">
    <property type="entry name" value="PK_Tyr_Ser-Thr"/>
    <property type="match status" value="1"/>
</dbReference>
<dbReference type="PANTHER" id="PTHR44329">
    <property type="entry name" value="SERINE/THREONINE-PROTEIN KINASE TNNI3K-RELATED"/>
    <property type="match status" value="1"/>
</dbReference>
<reference evidence="4 5" key="1">
    <citation type="journal article" date="2006" name="Science">
        <title>Phytophthora genome sequences uncover evolutionary origins and mechanisms of pathogenesis.</title>
        <authorList>
            <person name="Tyler B.M."/>
            <person name="Tripathy S."/>
            <person name="Zhang X."/>
            <person name="Dehal P."/>
            <person name="Jiang R.H."/>
            <person name="Aerts A."/>
            <person name="Arredondo F.D."/>
            <person name="Baxter L."/>
            <person name="Bensasson D."/>
            <person name="Beynon J.L."/>
            <person name="Chapman J."/>
            <person name="Damasceno C.M."/>
            <person name="Dorrance A.E."/>
            <person name="Dou D."/>
            <person name="Dickerman A.W."/>
            <person name="Dubchak I.L."/>
            <person name="Garbelotto M."/>
            <person name="Gijzen M."/>
            <person name="Gordon S.G."/>
            <person name="Govers F."/>
            <person name="Grunwald N.J."/>
            <person name="Huang W."/>
            <person name="Ivors K.L."/>
            <person name="Jones R.W."/>
            <person name="Kamoun S."/>
            <person name="Krampis K."/>
            <person name="Lamour K.H."/>
            <person name="Lee M.K."/>
            <person name="McDonald W.H."/>
            <person name="Medina M."/>
            <person name="Meijer H.J."/>
            <person name="Nordberg E.K."/>
            <person name="Maclean D.J."/>
            <person name="Ospina-Giraldo M.D."/>
            <person name="Morris P.F."/>
            <person name="Phuntumart V."/>
            <person name="Putnam N.H."/>
            <person name="Rash S."/>
            <person name="Rose J.K."/>
            <person name="Sakihama Y."/>
            <person name="Salamov A.A."/>
            <person name="Savidor A."/>
            <person name="Scheuring C.F."/>
            <person name="Smith B.M."/>
            <person name="Sobral B.W."/>
            <person name="Terry A."/>
            <person name="Torto-Alalibo T.A."/>
            <person name="Win J."/>
            <person name="Xu Z."/>
            <person name="Zhang H."/>
            <person name="Grigoriev I.V."/>
            <person name="Rokhsar D.S."/>
            <person name="Boore J.L."/>
        </authorList>
    </citation>
    <scope>NUCLEOTIDE SEQUENCE [LARGE SCALE GENOMIC DNA]</scope>
    <source>
        <strain evidence="4 5">P6497</strain>
    </source>
</reference>
<evidence type="ECO:0000259" key="3">
    <source>
        <dbReference type="PROSITE" id="PS50011"/>
    </source>
</evidence>
<dbReference type="PROSITE" id="PS50011">
    <property type="entry name" value="PROTEIN_KINASE_DOM"/>
    <property type="match status" value="1"/>
</dbReference>
<dbReference type="InterPro" id="IPR051681">
    <property type="entry name" value="Ser/Thr_Kinases-Pseudokinases"/>
</dbReference>